<keyword evidence="2" id="KW-1185">Reference proteome</keyword>
<protein>
    <recommendedName>
        <fullName evidence="3">Cytochrome P450</fullName>
    </recommendedName>
</protein>
<name>A0ABT8TVZ1_9ACTN</name>
<reference evidence="1" key="1">
    <citation type="submission" date="2023-06" db="EMBL/GenBank/DDBJ databases">
        <title>Genome sequence of Nocardioides sp. SOB44.</title>
        <authorList>
            <person name="Zhang G."/>
        </authorList>
    </citation>
    <scope>NUCLEOTIDE SEQUENCE</scope>
    <source>
        <strain evidence="1">SOB44</strain>
    </source>
</reference>
<dbReference type="RefSeq" id="WP_235532562.1">
    <property type="nucleotide sequence ID" value="NZ_JAULSC010000049.1"/>
</dbReference>
<accession>A0ABT8TVZ1</accession>
<dbReference type="InterPro" id="IPR036396">
    <property type="entry name" value="Cyt_P450_sf"/>
</dbReference>
<gene>
    <name evidence="1" type="ORF">QWJ41_20585</name>
</gene>
<comment type="caution">
    <text evidence="1">The sequence shown here is derived from an EMBL/GenBank/DDBJ whole genome shotgun (WGS) entry which is preliminary data.</text>
</comment>
<dbReference type="EMBL" id="JAULSC010000049">
    <property type="protein sequence ID" value="MDO3398127.1"/>
    <property type="molecule type" value="Genomic_DNA"/>
</dbReference>
<proteinExistence type="predicted"/>
<organism evidence="1 2">
    <name type="scientific">Nocardioides cremeus</name>
    <dbReference type="NCBI Taxonomy" id="3058044"/>
    <lineage>
        <taxon>Bacteria</taxon>
        <taxon>Bacillati</taxon>
        <taxon>Actinomycetota</taxon>
        <taxon>Actinomycetes</taxon>
        <taxon>Propionibacteriales</taxon>
        <taxon>Nocardioidaceae</taxon>
        <taxon>Nocardioides</taxon>
    </lineage>
</organism>
<sequence>MTELFLPMLIMSDAPRHTQPRHLVSKAFTARQIARVEARVQTLVNDLLDQVSGPRC</sequence>
<evidence type="ECO:0000313" key="1">
    <source>
        <dbReference type="EMBL" id="MDO3398127.1"/>
    </source>
</evidence>
<dbReference type="Proteomes" id="UP001168363">
    <property type="component" value="Unassembled WGS sequence"/>
</dbReference>
<dbReference type="Gene3D" id="1.10.630.10">
    <property type="entry name" value="Cytochrome P450"/>
    <property type="match status" value="1"/>
</dbReference>
<dbReference type="SUPFAM" id="SSF48264">
    <property type="entry name" value="Cytochrome P450"/>
    <property type="match status" value="1"/>
</dbReference>
<evidence type="ECO:0008006" key="3">
    <source>
        <dbReference type="Google" id="ProtNLM"/>
    </source>
</evidence>
<evidence type="ECO:0000313" key="2">
    <source>
        <dbReference type="Proteomes" id="UP001168363"/>
    </source>
</evidence>